<keyword evidence="4" id="KW-1185">Reference proteome</keyword>
<protein>
    <recommendedName>
        <fullName evidence="2">Guanylate cyclase domain-containing protein</fullName>
    </recommendedName>
</protein>
<evidence type="ECO:0000313" key="4">
    <source>
        <dbReference type="Proteomes" id="UP000075714"/>
    </source>
</evidence>
<feature type="region of interest" description="Disordered" evidence="1">
    <location>
        <begin position="88"/>
        <end position="109"/>
    </location>
</feature>
<evidence type="ECO:0000256" key="1">
    <source>
        <dbReference type="SAM" id="MobiDB-lite"/>
    </source>
</evidence>
<feature type="domain" description="Guanylate cyclase" evidence="2">
    <location>
        <begin position="463"/>
        <end position="500"/>
    </location>
</feature>
<dbReference type="AlphaFoldDB" id="A0A150GV99"/>
<comment type="caution">
    <text evidence="3">The sequence shown here is derived from an EMBL/GenBank/DDBJ whole genome shotgun (WGS) entry which is preliminary data.</text>
</comment>
<dbReference type="GO" id="GO:0009190">
    <property type="term" value="P:cyclic nucleotide biosynthetic process"/>
    <property type="evidence" value="ECO:0007669"/>
    <property type="project" value="InterPro"/>
</dbReference>
<dbReference type="OrthoDB" id="545881at2759"/>
<dbReference type="InterPro" id="IPR050697">
    <property type="entry name" value="Adenylyl/Guanylyl_Cyclase_3/4"/>
</dbReference>
<proteinExistence type="predicted"/>
<dbReference type="Pfam" id="PF00211">
    <property type="entry name" value="Guanylate_cyc"/>
    <property type="match status" value="1"/>
</dbReference>
<evidence type="ECO:0000259" key="2">
    <source>
        <dbReference type="PROSITE" id="PS50125"/>
    </source>
</evidence>
<reference evidence="4" key="1">
    <citation type="journal article" date="2016" name="Nat. Commun.">
        <title>The Gonium pectorale genome demonstrates co-option of cell cycle regulation during the evolution of multicellularity.</title>
        <authorList>
            <person name="Hanschen E.R."/>
            <person name="Marriage T.N."/>
            <person name="Ferris P.J."/>
            <person name="Hamaji T."/>
            <person name="Toyoda A."/>
            <person name="Fujiyama A."/>
            <person name="Neme R."/>
            <person name="Noguchi H."/>
            <person name="Minakuchi Y."/>
            <person name="Suzuki M."/>
            <person name="Kawai-Toyooka H."/>
            <person name="Smith D.R."/>
            <person name="Sparks H."/>
            <person name="Anderson J."/>
            <person name="Bakaric R."/>
            <person name="Luria V."/>
            <person name="Karger A."/>
            <person name="Kirschner M.W."/>
            <person name="Durand P.M."/>
            <person name="Michod R.E."/>
            <person name="Nozaki H."/>
            <person name="Olson B.J."/>
        </authorList>
    </citation>
    <scope>NUCLEOTIDE SEQUENCE [LARGE SCALE GENOMIC DNA]</scope>
    <source>
        <strain evidence="4">NIES-2863</strain>
    </source>
</reference>
<feature type="region of interest" description="Disordered" evidence="1">
    <location>
        <begin position="308"/>
        <end position="342"/>
    </location>
</feature>
<dbReference type="PANTHER" id="PTHR43081:SF1">
    <property type="entry name" value="ADENYLATE CYCLASE, TERMINAL-DIFFERENTIATION SPECIFIC"/>
    <property type="match status" value="1"/>
</dbReference>
<dbReference type="InterPro" id="IPR029787">
    <property type="entry name" value="Nucleotide_cyclase"/>
</dbReference>
<dbReference type="PANTHER" id="PTHR43081">
    <property type="entry name" value="ADENYLATE CYCLASE, TERMINAL-DIFFERENTIATION SPECIFIC-RELATED"/>
    <property type="match status" value="1"/>
</dbReference>
<name>A0A150GV99_GONPE</name>
<gene>
    <name evidence="3" type="ORF">GPECTOR_6g725</name>
</gene>
<dbReference type="Proteomes" id="UP000075714">
    <property type="component" value="Unassembled WGS sequence"/>
</dbReference>
<dbReference type="InterPro" id="IPR001054">
    <property type="entry name" value="A/G_cyclase"/>
</dbReference>
<organism evidence="3 4">
    <name type="scientific">Gonium pectorale</name>
    <name type="common">Green alga</name>
    <dbReference type="NCBI Taxonomy" id="33097"/>
    <lineage>
        <taxon>Eukaryota</taxon>
        <taxon>Viridiplantae</taxon>
        <taxon>Chlorophyta</taxon>
        <taxon>core chlorophytes</taxon>
        <taxon>Chlorophyceae</taxon>
        <taxon>CS clade</taxon>
        <taxon>Chlamydomonadales</taxon>
        <taxon>Volvocaceae</taxon>
        <taxon>Gonium</taxon>
    </lineage>
</organism>
<sequence>MTINGSGFALAMRTAASGAGGGGAAAATTPDDSLFNFLWRDLNAATAALLPTGANWAQAATATVANAMQLLYDKLTVGEVLMERGVSEGGAAAPAPPAPREAGIGPPAGDPELVLRGLRVRVGLHSGPEEDEVELQQLAGGLAARYCGCFLSTCKEVSDAAVGGMIILSGPTFRAYQQSRQRAKPLEVMLLHVGDHVVQAGNPDLEGATTQTLTHHATVTSPPAAITSAIATATGELTRELFAAVSPTLVPRLALLPSPVRTAREVVPGCLSAPAGMVAPVFCNVLGVESLLAWERAVQERYLRAHSTGLGDPSLRVPRPSMGGGPRPSAGGVPRSSVGHGGPSLSQGLRSGLLAAQDTAMNGLGGGAGVDGVGVVPRPGTVQAALELLRDAVTDIASRHGGYVVASSADGGHWVLVFGSAEAAVLWGLEMLEAMLAAAWPEGLLEHELTEEVWEGGVLLKRGLRLRIGIDYGQAMVRLVPRTGRLDYVGRPMNRAARIAAKAKAASVLASDAVWSTARGALGTLVTPTSLGLGRLKGVKEAVELWALRVRPQAVPP</sequence>
<accession>A0A150GV99</accession>
<feature type="compositionally biased region" description="Low complexity" evidence="1">
    <location>
        <begin position="316"/>
        <end position="337"/>
    </location>
</feature>
<dbReference type="GO" id="GO:0035556">
    <property type="term" value="P:intracellular signal transduction"/>
    <property type="evidence" value="ECO:0007669"/>
    <property type="project" value="InterPro"/>
</dbReference>
<dbReference type="SUPFAM" id="SSF55073">
    <property type="entry name" value="Nucleotide cyclase"/>
    <property type="match status" value="1"/>
</dbReference>
<evidence type="ECO:0000313" key="3">
    <source>
        <dbReference type="EMBL" id="KXZ53807.1"/>
    </source>
</evidence>
<dbReference type="EMBL" id="LSYV01000007">
    <property type="protein sequence ID" value="KXZ53807.1"/>
    <property type="molecule type" value="Genomic_DNA"/>
</dbReference>
<dbReference type="Gene3D" id="3.30.70.1230">
    <property type="entry name" value="Nucleotide cyclase"/>
    <property type="match status" value="2"/>
</dbReference>
<dbReference type="PROSITE" id="PS50125">
    <property type="entry name" value="GUANYLATE_CYCLASE_2"/>
    <property type="match status" value="1"/>
</dbReference>